<feature type="compositionally biased region" description="Basic and acidic residues" evidence="1">
    <location>
        <begin position="1482"/>
        <end position="1498"/>
    </location>
</feature>
<proteinExistence type="predicted"/>
<sequence length="1770" mass="196524">MAGSVDFARLREQTMGSGEDEAVTVNTRALIDKVLARYSGDWTTLRELIQNAADAAASKVTIKFETLPSLGIPAPSTTNEGEILKHRVLNHTIKRLVVSNDGQSFADPDWARLKRIAEGNPDETKIGAFGVGFYSVFADCENPFVVSGRQTMAFYWKGNSLFTRIGKLPDDHPTAETCFSLDYRSSSSPIPDLLSLCQFLSTSLTFVGLKSIELWLDDINIFGLSKESSPSESVPIPPELNAKTQGNLMKILTVANQRAQIHGRWTNIIAWTRTTSTPSLFATAPDESTNSGVSLKNFFSRLTIGGTNSGVAAKKAAMEREAAAQRTIAEDLAGTSQATIGLRMSTVDIRTMVNDAFSRELERATKKPPPKRTKIAILTTPYAGTTTMLSTVSGTTGSKAADIFSSVLPSKHGRVFIGFPTAQTTGFLCHISAPSVIPTVERESIDLNARFVRDWNLELLRTAGIACRIAYTAEMAELKQALERAMSASGNRKVTEAYLASILPDATHVLRQYTSHESTPSTQVGKTIEEAFWKCSKQQSIDIISTRGILPSRQVRIVPEKLSFLGEIPVVPERVAEEVEGFIQKLYAQGLLATITVQDIRNELERRALDENELMEFLKWAGKKATTNELDSATIQELLNAAVATLGPDNTSSSEIQKPGSATTGRILALRKIDSFLSVAKIPPELPIPPSTIPYRFTRNLLHAELTAFGWDELQIVPWLRFLLGVSEKKPATVPLEQDMTASPIFSAQILPAISRAWDALSQSSKSTVVELLSSRTVIPTKLGMRKPPESYFASVKVFNDLPVISGLHGVKEKFLSALGVRKTVELNVIFDRLAKRASTGDQTDDASHVELIRYFSSVRQEMPDKDHERLKNMAFLPAEERAGILSRLYKPSELFRPEVALRTLGLPILHWPGQWRPHSPEDKYLRFLGLRQHPTMPELVQLMVEAGKNRNQETYNRALTYLIDRYQVNEYHKFDASQVKPAFLPVEGASTFASPSNCFTTDMAGMVGRFQLRKDLHPHAQKFGVRSDPPLDYCINYLVQHPPSSHQAAKEYFGYLATKVGELNRTLQDKIGDANVVPITKLVNLDGRQSGTEKPTLGSIGKWGHRVMRYTTPRSCFLGDSTTWGSIFDFVDFGDNANAFLLTVGAKQEPSHVELARMVAQNPAKVLKTIQQDKYMELLRRLAENESALKADKSLWTELKNSSALLAYKETVPVSSKSLNEKEPESDQFEDEESAVREWCLASAANISIIDRIEYFMLFRDDLLVAPQEEILEDFYKSLGTPSLSEMIRIEKRIGAVSKDQKEAQALRKLTIERVRLFLHEYQPQSVRHDAKWLDRNLVVQCVESISLNLSLKNAKGSYTQHRTALVAREASTRRALLSVVRSPDLYEVSQQLVAVLISRPKQHDALALETIMSNDLRRLRTKGYNVDRILRQKEYENRIAEQQRQAYEDEQRKEKQKEEEQKSLAQQAKKAGAAAAGAVAHRDPSSEYESDVRNDVRPSPIATEKMPGAFGPDSPQPIQRKKGKDNMLKKWSRQLGFGEAEENGVGGTGGPGSVGGPPGPGKPLMGNDALEKNLRAAVEACRSYESKQLQSAPHTETVEETKGSYCDYNSRKDISYITSSDVTGINIYMNNGVASPGAFMSANSNSIDQFGFILLDLGSIFGMQAKAIHIFHDPNTATIAFNHGYSLFFNYAYFSQLHLSSFLGDDGSASAGEKKVGALGYWYMAMCHELAHNLVKEHNASHSFYAEMFAHTHVHRFMATAKQYDTVE</sequence>
<dbReference type="InterPro" id="IPR036890">
    <property type="entry name" value="HATPase_C_sf"/>
</dbReference>
<dbReference type="Proteomes" id="UP000016924">
    <property type="component" value="Unassembled WGS sequence"/>
</dbReference>
<feature type="region of interest" description="Disordered" evidence="1">
    <location>
        <begin position="1444"/>
        <end position="1527"/>
    </location>
</feature>
<feature type="domain" description="Sacsin/Nov" evidence="2">
    <location>
        <begin position="30"/>
        <end position="152"/>
    </location>
</feature>
<dbReference type="Gene3D" id="3.30.565.10">
    <property type="entry name" value="Histidine kinase-like ATPase, C-terminal domain"/>
    <property type="match status" value="1"/>
</dbReference>
<dbReference type="InterPro" id="IPR058210">
    <property type="entry name" value="SACS/Nov_dom"/>
</dbReference>
<dbReference type="eggNOG" id="ENOG502QPMA">
    <property type="taxonomic scope" value="Eukaryota"/>
</dbReference>
<accession>R7YIV5</accession>
<evidence type="ECO:0000313" key="3">
    <source>
        <dbReference type="EMBL" id="EON61724.1"/>
    </source>
</evidence>
<dbReference type="NCBIfam" id="NF047352">
    <property type="entry name" value="P_loop_sacsin"/>
    <property type="match status" value="1"/>
</dbReference>
<name>R7YIV5_CONA1</name>
<dbReference type="EMBL" id="JH767556">
    <property type="protein sequence ID" value="EON61724.1"/>
    <property type="molecule type" value="Genomic_DNA"/>
</dbReference>
<feature type="compositionally biased region" description="Low complexity" evidence="1">
    <location>
        <begin position="1465"/>
        <end position="1481"/>
    </location>
</feature>
<protein>
    <recommendedName>
        <fullName evidence="2">Sacsin/Nov domain-containing protein</fullName>
    </recommendedName>
</protein>
<dbReference type="GeneID" id="19898251"/>
<dbReference type="RefSeq" id="XP_007777041.1">
    <property type="nucleotide sequence ID" value="XM_007778851.1"/>
</dbReference>
<dbReference type="PANTHER" id="PTHR47839:SF1">
    <property type="entry name" value="DOMAIN PROTEIN, PUTATIVE (AFU_ORTHOLOGUE AFUA_6G04830)-RELATED"/>
    <property type="match status" value="1"/>
</dbReference>
<feature type="region of interest" description="Disordered" evidence="1">
    <location>
        <begin position="1541"/>
        <end position="1566"/>
    </location>
</feature>
<dbReference type="PANTHER" id="PTHR47839">
    <property type="entry name" value="DOMAIN PROTEIN, PUTATIVE (AFU_ORTHOLOGUE AFUA_6G04830)-RELATED"/>
    <property type="match status" value="1"/>
</dbReference>
<gene>
    <name evidence="3" type="ORF">W97_00940</name>
</gene>
<dbReference type="OMA" id="VYWWVIL"/>
<organism evidence="3 4">
    <name type="scientific">Coniosporium apollinis (strain CBS 100218)</name>
    <name type="common">Rock-inhabiting black yeast</name>
    <dbReference type="NCBI Taxonomy" id="1168221"/>
    <lineage>
        <taxon>Eukaryota</taxon>
        <taxon>Fungi</taxon>
        <taxon>Dikarya</taxon>
        <taxon>Ascomycota</taxon>
        <taxon>Pezizomycotina</taxon>
        <taxon>Dothideomycetes</taxon>
        <taxon>Dothideomycetes incertae sedis</taxon>
        <taxon>Coniosporium</taxon>
    </lineage>
</organism>
<evidence type="ECO:0000259" key="2">
    <source>
        <dbReference type="Pfam" id="PF25794"/>
    </source>
</evidence>
<evidence type="ECO:0000256" key="1">
    <source>
        <dbReference type="SAM" id="MobiDB-lite"/>
    </source>
</evidence>
<dbReference type="HOGENOM" id="CLU_001744_1_0_1"/>
<dbReference type="STRING" id="1168221.R7YIV5"/>
<feature type="compositionally biased region" description="Gly residues" evidence="1">
    <location>
        <begin position="1546"/>
        <end position="1558"/>
    </location>
</feature>
<dbReference type="OrthoDB" id="10031156at2759"/>
<evidence type="ECO:0000313" key="4">
    <source>
        <dbReference type="Proteomes" id="UP000016924"/>
    </source>
</evidence>
<dbReference type="InterPro" id="IPR022155">
    <property type="entry name" value="DUF3684"/>
</dbReference>
<keyword evidence="4" id="KW-1185">Reference proteome</keyword>
<dbReference type="Pfam" id="PF12449">
    <property type="entry name" value="DUF3684"/>
    <property type="match status" value="1"/>
</dbReference>
<feature type="compositionally biased region" description="Basic and acidic residues" evidence="1">
    <location>
        <begin position="1444"/>
        <end position="1464"/>
    </location>
</feature>
<reference evidence="4" key="1">
    <citation type="submission" date="2012-06" db="EMBL/GenBank/DDBJ databases">
        <title>The genome sequence of Coniosporium apollinis CBS 100218.</title>
        <authorList>
            <consortium name="The Broad Institute Genome Sequencing Platform"/>
            <person name="Cuomo C."/>
            <person name="Gorbushina A."/>
            <person name="Noack S."/>
            <person name="Walker B."/>
            <person name="Young S.K."/>
            <person name="Zeng Q."/>
            <person name="Gargeya S."/>
            <person name="Fitzgerald M."/>
            <person name="Haas B."/>
            <person name="Abouelleil A."/>
            <person name="Alvarado L."/>
            <person name="Arachchi H.M."/>
            <person name="Berlin A.M."/>
            <person name="Chapman S.B."/>
            <person name="Goldberg J."/>
            <person name="Griggs A."/>
            <person name="Gujja S."/>
            <person name="Hansen M."/>
            <person name="Howarth C."/>
            <person name="Imamovic A."/>
            <person name="Larimer J."/>
            <person name="McCowan C."/>
            <person name="Montmayeur A."/>
            <person name="Murphy C."/>
            <person name="Neiman D."/>
            <person name="Pearson M."/>
            <person name="Priest M."/>
            <person name="Roberts A."/>
            <person name="Saif S."/>
            <person name="Shea T."/>
            <person name="Sisk P."/>
            <person name="Sykes S."/>
            <person name="Wortman J."/>
            <person name="Nusbaum C."/>
            <person name="Birren B."/>
        </authorList>
    </citation>
    <scope>NUCLEOTIDE SEQUENCE [LARGE SCALE GENOMIC DNA]</scope>
    <source>
        <strain evidence="4">CBS 100218</strain>
    </source>
</reference>
<dbReference type="SUPFAM" id="SSF55874">
    <property type="entry name" value="ATPase domain of HSP90 chaperone/DNA topoisomerase II/histidine kinase"/>
    <property type="match status" value="1"/>
</dbReference>
<dbReference type="Pfam" id="PF25794">
    <property type="entry name" value="SACS"/>
    <property type="match status" value="1"/>
</dbReference>